<dbReference type="InterPro" id="IPR006575">
    <property type="entry name" value="RWD_dom"/>
</dbReference>
<reference evidence="3" key="1">
    <citation type="submission" date="2021-12" db="EMBL/GenBank/DDBJ databases">
        <title>Prjna785345.</title>
        <authorList>
            <person name="Rujirawat T."/>
            <person name="Krajaejun T."/>
        </authorList>
    </citation>
    <scope>NUCLEOTIDE SEQUENCE</scope>
    <source>
        <strain evidence="3">Pi057C3</strain>
    </source>
</reference>
<evidence type="ECO:0000313" key="4">
    <source>
        <dbReference type="Proteomes" id="UP001209570"/>
    </source>
</evidence>
<evidence type="ECO:0000313" key="3">
    <source>
        <dbReference type="EMBL" id="KAJ0395738.1"/>
    </source>
</evidence>
<evidence type="ECO:0000259" key="2">
    <source>
        <dbReference type="PROSITE" id="PS50908"/>
    </source>
</evidence>
<dbReference type="InterPro" id="IPR016135">
    <property type="entry name" value="UBQ-conjugating_enzyme/RWD"/>
</dbReference>
<keyword evidence="4" id="KW-1185">Reference proteome</keyword>
<dbReference type="AlphaFoldDB" id="A0AAD5LD47"/>
<dbReference type="CDD" id="cd24163">
    <property type="entry name" value="RWDD2_C"/>
    <property type="match status" value="1"/>
</dbReference>
<dbReference type="Proteomes" id="UP001209570">
    <property type="component" value="Unassembled WGS sequence"/>
</dbReference>
<sequence>MTEWPHDRTTMRTHIEQQLEEFECVLSMFPEPNELVYDSALKARLEQWLTSRESDADALARPSEAFSYSIRFVNARIDNEVPELEIRYPARYPHESLDFVVHCASLSRAWMEQLQTDLVCLATGSDGDIVALQLYQRMAEVLDQVREEQQRKAAAADESRPRPREKAPSQSLSLGRRAIYFHHIIAPTKRRVVKEWALELGLGGFSKIGWPGVVLVEGDERCVQEYVRRLQHLRWKQMVVRGEETIALSSSSSDELDALRRLPRSFPEFSESSMSEAAALCRDVGVEELFLSVMKIYRSNTDAARADDAPETAGRHKALLDKAKQRPAAKR</sequence>
<evidence type="ECO:0000256" key="1">
    <source>
        <dbReference type="SAM" id="MobiDB-lite"/>
    </source>
</evidence>
<dbReference type="Gene3D" id="3.10.110.10">
    <property type="entry name" value="Ubiquitin Conjugating Enzyme"/>
    <property type="match status" value="1"/>
</dbReference>
<accession>A0AAD5LD47</accession>
<feature type="region of interest" description="Disordered" evidence="1">
    <location>
        <begin position="150"/>
        <end position="171"/>
    </location>
</feature>
<feature type="domain" description="RWD" evidence="2">
    <location>
        <begin position="20"/>
        <end position="145"/>
    </location>
</feature>
<feature type="region of interest" description="Disordered" evidence="1">
    <location>
        <begin position="303"/>
        <end position="331"/>
    </location>
</feature>
<organism evidence="3 4">
    <name type="scientific">Pythium insidiosum</name>
    <name type="common">Pythiosis disease agent</name>
    <dbReference type="NCBI Taxonomy" id="114742"/>
    <lineage>
        <taxon>Eukaryota</taxon>
        <taxon>Sar</taxon>
        <taxon>Stramenopiles</taxon>
        <taxon>Oomycota</taxon>
        <taxon>Peronosporomycetes</taxon>
        <taxon>Pythiales</taxon>
        <taxon>Pythiaceae</taxon>
        <taxon>Pythium</taxon>
    </lineage>
</organism>
<dbReference type="PROSITE" id="PS50908">
    <property type="entry name" value="RWD"/>
    <property type="match status" value="1"/>
</dbReference>
<dbReference type="PANTHER" id="PTHR15955:SF8">
    <property type="entry name" value="RWD DOMAIN-CONTAINING PROTEIN 2B-RELATED"/>
    <property type="match status" value="1"/>
</dbReference>
<dbReference type="InterPro" id="IPR017359">
    <property type="entry name" value="Phi-like"/>
</dbReference>
<feature type="compositionally biased region" description="Basic and acidic residues" evidence="1">
    <location>
        <begin position="150"/>
        <end position="167"/>
    </location>
</feature>
<comment type="caution">
    <text evidence="3">The sequence shown here is derived from an EMBL/GenBank/DDBJ whole genome shotgun (WGS) entry which is preliminary data.</text>
</comment>
<proteinExistence type="predicted"/>
<gene>
    <name evidence="3" type="ORF">P43SY_004269</name>
</gene>
<dbReference type="InterPro" id="IPR059181">
    <property type="entry name" value="RWDD2A-B_C"/>
</dbReference>
<protein>
    <recommendedName>
        <fullName evidence="2">RWD domain-containing protein</fullName>
    </recommendedName>
</protein>
<dbReference type="SUPFAM" id="SSF54495">
    <property type="entry name" value="UBC-like"/>
    <property type="match status" value="1"/>
</dbReference>
<dbReference type="InterPro" id="IPR010541">
    <property type="entry name" value="Prp3_C"/>
</dbReference>
<dbReference type="Pfam" id="PF06544">
    <property type="entry name" value="Prp3_C"/>
    <property type="match status" value="1"/>
</dbReference>
<dbReference type="Pfam" id="PF05773">
    <property type="entry name" value="RWD"/>
    <property type="match status" value="1"/>
</dbReference>
<dbReference type="EMBL" id="JAKCXM010000327">
    <property type="protein sequence ID" value="KAJ0395738.1"/>
    <property type="molecule type" value="Genomic_DNA"/>
</dbReference>
<dbReference type="PANTHER" id="PTHR15955">
    <property type="entry name" value="RWD DOMAIN CONTAINING PROTEIN 2"/>
    <property type="match status" value="1"/>
</dbReference>
<name>A0AAD5LD47_PYTIN</name>